<dbReference type="OrthoDB" id="1643408at2"/>
<dbReference type="EMBL" id="AKFT01000226">
    <property type="protein sequence ID" value="EJF35700.1"/>
    <property type="molecule type" value="Genomic_DNA"/>
</dbReference>
<dbReference type="Proteomes" id="UP000002941">
    <property type="component" value="Unassembled WGS sequence"/>
</dbReference>
<feature type="compositionally biased region" description="Basic and acidic residues" evidence="4">
    <location>
        <begin position="1"/>
        <end position="12"/>
    </location>
</feature>
<evidence type="ECO:0000313" key="6">
    <source>
        <dbReference type="EMBL" id="EJF35700.1"/>
    </source>
</evidence>
<keyword evidence="7" id="KW-1185">Reference proteome</keyword>
<evidence type="ECO:0000256" key="1">
    <source>
        <dbReference type="ARBA" id="ARBA00022630"/>
    </source>
</evidence>
<dbReference type="SUPFAM" id="SSF52218">
    <property type="entry name" value="Flavoproteins"/>
    <property type="match status" value="1"/>
</dbReference>
<dbReference type="Pfam" id="PF03358">
    <property type="entry name" value="FMN_red"/>
    <property type="match status" value="1"/>
</dbReference>
<dbReference type="NCBIfam" id="TIGR04037">
    <property type="entry name" value="LLM_duo_CE1759"/>
    <property type="match status" value="1"/>
</dbReference>
<dbReference type="InterPro" id="IPR005025">
    <property type="entry name" value="FMN_Rdtase-like_dom"/>
</dbReference>
<dbReference type="InterPro" id="IPR051814">
    <property type="entry name" value="NAD(P)H-dep_FMN_reductase"/>
</dbReference>
<evidence type="ECO:0000313" key="7">
    <source>
        <dbReference type="Proteomes" id="UP000002941"/>
    </source>
</evidence>
<evidence type="ECO:0000256" key="4">
    <source>
        <dbReference type="SAM" id="MobiDB-lite"/>
    </source>
</evidence>
<reference evidence="6 7" key="1">
    <citation type="submission" date="2012-05" db="EMBL/GenBank/DDBJ databases">
        <authorList>
            <person name="Harkins D.M."/>
            <person name="Madupu R."/>
            <person name="Durkin A.S."/>
            <person name="Torralba M."/>
            <person name="Methe B."/>
            <person name="Sutton G.G."/>
            <person name="Nelson K.E."/>
        </authorList>
    </citation>
    <scope>NUCLEOTIDE SEQUENCE [LARGE SCALE GENOMIC DNA]</scope>
    <source>
        <strain evidence="6 7">F0489</strain>
    </source>
</reference>
<comment type="caution">
    <text evidence="6">The sequence shown here is derived from an EMBL/GenBank/DDBJ whole genome shotgun (WGS) entry which is preliminary data.</text>
</comment>
<protein>
    <submittedName>
        <fullName evidence="6">LLM-partnered FMN reductase, CE1759 family</fullName>
        <ecNumber evidence="6">1.-.-.-</ecNumber>
    </submittedName>
</protein>
<dbReference type="InterPro" id="IPR029039">
    <property type="entry name" value="Flavoprotein-like_sf"/>
</dbReference>
<dbReference type="EC" id="1.-.-.-" evidence="6"/>
<dbReference type="RefSeq" id="WP_008734174.1">
    <property type="nucleotide sequence ID" value="NZ_AKFT01000226.1"/>
</dbReference>
<dbReference type="InterPro" id="IPR023932">
    <property type="entry name" value="CE1759_FMN_reduct"/>
</dbReference>
<dbReference type="GO" id="GO:0016491">
    <property type="term" value="F:oxidoreductase activity"/>
    <property type="evidence" value="ECO:0007669"/>
    <property type="project" value="UniProtKB-KW"/>
</dbReference>
<sequence>MTAADEKNEKSEMTMTAPVAPAGGTQSLAGAETYDSYANSQMGRLTRIVAVHAGVSQPSTSQMLAERLAEGARRALEADSRLTNVEIIGLRPLAGDIARAGVGGPLSDELQRVVDALSAADGVVLVSPVFQASYSGLFKSAMDVLPKGTLNGAPVLLGATAGTARHSLVAETALRPLAVYMKALPTTTAVFAASEDFGAAWKTDLADPSKPSTDLPEVSLGERIAQAGRELAAFIERFPRSAPVDPLADFTPMSALLGGASS</sequence>
<name>J1GRV4_9ACTO</name>
<accession>J1GRV4</accession>
<dbReference type="Gene3D" id="3.40.50.360">
    <property type="match status" value="1"/>
</dbReference>
<dbReference type="eggNOG" id="COG0431">
    <property type="taxonomic scope" value="Bacteria"/>
</dbReference>
<dbReference type="AlphaFoldDB" id="J1GRV4"/>
<evidence type="ECO:0000259" key="5">
    <source>
        <dbReference type="Pfam" id="PF03358"/>
    </source>
</evidence>
<keyword evidence="2" id="KW-0288">FMN</keyword>
<dbReference type="PATRIC" id="fig|1125718.3.peg.2899"/>
<feature type="domain" description="NADPH-dependent FMN reductase-like" evidence="5">
    <location>
        <begin position="46"/>
        <end position="196"/>
    </location>
</feature>
<keyword evidence="1" id="KW-0285">Flavoprotein</keyword>
<organism evidence="6 7">
    <name type="scientific">Actinomyces massiliensis F0489</name>
    <dbReference type="NCBI Taxonomy" id="1125718"/>
    <lineage>
        <taxon>Bacteria</taxon>
        <taxon>Bacillati</taxon>
        <taxon>Actinomycetota</taxon>
        <taxon>Actinomycetes</taxon>
        <taxon>Actinomycetales</taxon>
        <taxon>Actinomycetaceae</taxon>
        <taxon>Actinomyces</taxon>
    </lineage>
</organism>
<dbReference type="PANTHER" id="PTHR43408:SF2">
    <property type="entry name" value="FMN REDUCTASE (NADPH)"/>
    <property type="match status" value="1"/>
</dbReference>
<dbReference type="PANTHER" id="PTHR43408">
    <property type="entry name" value="FMN REDUCTASE (NADPH)"/>
    <property type="match status" value="1"/>
</dbReference>
<gene>
    <name evidence="6" type="ORF">HMPREF1318_1245</name>
</gene>
<evidence type="ECO:0000256" key="3">
    <source>
        <dbReference type="ARBA" id="ARBA00023002"/>
    </source>
</evidence>
<evidence type="ECO:0000256" key="2">
    <source>
        <dbReference type="ARBA" id="ARBA00022643"/>
    </source>
</evidence>
<proteinExistence type="predicted"/>
<keyword evidence="3 6" id="KW-0560">Oxidoreductase</keyword>
<feature type="region of interest" description="Disordered" evidence="4">
    <location>
        <begin position="1"/>
        <end position="24"/>
    </location>
</feature>